<evidence type="ECO:0000313" key="2">
    <source>
        <dbReference type="Proteomes" id="UP001597112"/>
    </source>
</evidence>
<keyword evidence="2" id="KW-1185">Reference proteome</keyword>
<dbReference type="InterPro" id="IPR023393">
    <property type="entry name" value="START-like_dom_sf"/>
</dbReference>
<evidence type="ECO:0008006" key="3">
    <source>
        <dbReference type="Google" id="ProtNLM"/>
    </source>
</evidence>
<accession>A0ABW3K0X0</accession>
<proteinExistence type="predicted"/>
<organism evidence="1 2">
    <name type="scientific">Ohtaekwangia kribbensis</name>
    <dbReference type="NCBI Taxonomy" id="688913"/>
    <lineage>
        <taxon>Bacteria</taxon>
        <taxon>Pseudomonadati</taxon>
        <taxon>Bacteroidota</taxon>
        <taxon>Cytophagia</taxon>
        <taxon>Cytophagales</taxon>
        <taxon>Fulvivirgaceae</taxon>
        <taxon>Ohtaekwangia</taxon>
    </lineage>
</organism>
<dbReference type="EMBL" id="JBHTKA010000002">
    <property type="protein sequence ID" value="MFD0999712.1"/>
    <property type="molecule type" value="Genomic_DNA"/>
</dbReference>
<name>A0ABW3K0X0_9BACT</name>
<comment type="caution">
    <text evidence="1">The sequence shown here is derived from an EMBL/GenBank/DDBJ whole genome shotgun (WGS) entry which is preliminary data.</text>
</comment>
<evidence type="ECO:0000313" key="1">
    <source>
        <dbReference type="EMBL" id="MFD0999712.1"/>
    </source>
</evidence>
<dbReference type="Gene3D" id="3.30.530.20">
    <property type="match status" value="1"/>
</dbReference>
<reference evidence="2" key="1">
    <citation type="journal article" date="2019" name="Int. J. Syst. Evol. Microbiol.">
        <title>The Global Catalogue of Microorganisms (GCM) 10K type strain sequencing project: providing services to taxonomists for standard genome sequencing and annotation.</title>
        <authorList>
            <consortium name="The Broad Institute Genomics Platform"/>
            <consortium name="The Broad Institute Genome Sequencing Center for Infectious Disease"/>
            <person name="Wu L."/>
            <person name="Ma J."/>
        </authorList>
    </citation>
    <scope>NUCLEOTIDE SEQUENCE [LARGE SCALE GENOMIC DNA]</scope>
    <source>
        <strain evidence="2">CCUG 58938</strain>
    </source>
</reference>
<dbReference type="Proteomes" id="UP001597112">
    <property type="component" value="Unassembled WGS sequence"/>
</dbReference>
<gene>
    <name evidence="1" type="ORF">ACFQ21_10355</name>
</gene>
<dbReference type="RefSeq" id="WP_377578645.1">
    <property type="nucleotide sequence ID" value="NZ_JBHTKA010000002.1"/>
</dbReference>
<dbReference type="SUPFAM" id="SSF55961">
    <property type="entry name" value="Bet v1-like"/>
    <property type="match status" value="1"/>
</dbReference>
<protein>
    <recommendedName>
        <fullName evidence="3">ATPase</fullName>
    </recommendedName>
</protein>
<sequence>MQEITKTLHLPLGKNRVYTLFVDRFNEWWPKEYTWSQDKLDEIKLDARENGLCSETGPNGFRCDWATIIKIERDNMLLLKWQISPQRVPVPDPDKASDVLIQFREDVHGSTTFILQHSNFEKHGHGAEEYVRAMNAEHGWDYILSRFSDFVTLNR</sequence>